<name>R7VLX0_CAPTE</name>
<dbReference type="OrthoDB" id="6154304at2759"/>
<evidence type="ECO:0000256" key="7">
    <source>
        <dbReference type="ARBA" id="ARBA00023065"/>
    </source>
</evidence>
<dbReference type="InterPro" id="IPR001873">
    <property type="entry name" value="ENaC"/>
</dbReference>
<dbReference type="AlphaFoldDB" id="R7VLX0"/>
<evidence type="ECO:0000256" key="6">
    <source>
        <dbReference type="ARBA" id="ARBA00023053"/>
    </source>
</evidence>
<reference evidence="14" key="1">
    <citation type="submission" date="2012-12" db="EMBL/GenBank/DDBJ databases">
        <authorList>
            <person name="Hellsten U."/>
            <person name="Grimwood J."/>
            <person name="Chapman J.A."/>
            <person name="Shapiro H."/>
            <person name="Aerts A."/>
            <person name="Otillar R.P."/>
            <person name="Terry A.Y."/>
            <person name="Boore J.L."/>
            <person name="Simakov O."/>
            <person name="Marletaz F."/>
            <person name="Cho S.-J."/>
            <person name="Edsinger-Gonzales E."/>
            <person name="Havlak P."/>
            <person name="Kuo D.-H."/>
            <person name="Larsson T."/>
            <person name="Lv J."/>
            <person name="Arendt D."/>
            <person name="Savage R."/>
            <person name="Osoegawa K."/>
            <person name="de Jong P."/>
            <person name="Lindberg D.R."/>
            <person name="Seaver E.C."/>
            <person name="Weisblat D.A."/>
            <person name="Putnam N.H."/>
            <person name="Grigoriev I.V."/>
            <person name="Rokhsar D.S."/>
        </authorList>
    </citation>
    <scope>NUCLEOTIDE SEQUENCE</scope>
    <source>
        <strain evidence="14">I ESC-2004</strain>
    </source>
</reference>
<comment type="similarity">
    <text evidence="11">Belongs to the amiloride-sensitive sodium channel (TC 1.A.6) family.</text>
</comment>
<organism evidence="12">
    <name type="scientific">Capitella teleta</name>
    <name type="common">Polychaete worm</name>
    <dbReference type="NCBI Taxonomy" id="283909"/>
    <lineage>
        <taxon>Eukaryota</taxon>
        <taxon>Metazoa</taxon>
        <taxon>Spiralia</taxon>
        <taxon>Lophotrochozoa</taxon>
        <taxon>Annelida</taxon>
        <taxon>Polychaeta</taxon>
        <taxon>Sedentaria</taxon>
        <taxon>Scolecida</taxon>
        <taxon>Capitellidae</taxon>
        <taxon>Capitella</taxon>
    </lineage>
</organism>
<proteinExistence type="inferred from homology"/>
<dbReference type="Pfam" id="PF00858">
    <property type="entry name" value="ASC"/>
    <property type="match status" value="1"/>
</dbReference>
<reference evidence="12 14" key="2">
    <citation type="journal article" date="2013" name="Nature">
        <title>Insights into bilaterian evolution from three spiralian genomes.</title>
        <authorList>
            <person name="Simakov O."/>
            <person name="Marletaz F."/>
            <person name="Cho S.J."/>
            <person name="Edsinger-Gonzales E."/>
            <person name="Havlak P."/>
            <person name="Hellsten U."/>
            <person name="Kuo D.H."/>
            <person name="Larsson T."/>
            <person name="Lv J."/>
            <person name="Arendt D."/>
            <person name="Savage R."/>
            <person name="Osoegawa K."/>
            <person name="de Jong P."/>
            <person name="Grimwood J."/>
            <person name="Chapman J.A."/>
            <person name="Shapiro H."/>
            <person name="Aerts A."/>
            <person name="Otillar R.P."/>
            <person name="Terry A.Y."/>
            <person name="Boore J.L."/>
            <person name="Grigoriev I.V."/>
            <person name="Lindberg D.R."/>
            <person name="Seaver E.C."/>
            <person name="Weisblat D.A."/>
            <person name="Putnam N.H."/>
            <person name="Rokhsar D.S."/>
        </authorList>
    </citation>
    <scope>NUCLEOTIDE SEQUENCE</scope>
    <source>
        <strain evidence="12 14">I ESC-2004</strain>
    </source>
</reference>
<dbReference type="Proteomes" id="UP000014760">
    <property type="component" value="Unassembled WGS sequence"/>
</dbReference>
<keyword evidence="6" id="KW-0915">Sodium</keyword>
<keyword evidence="5" id="KW-1133">Transmembrane helix</keyword>
<evidence type="ECO:0000256" key="8">
    <source>
        <dbReference type="ARBA" id="ARBA00023136"/>
    </source>
</evidence>
<evidence type="ECO:0000256" key="1">
    <source>
        <dbReference type="ARBA" id="ARBA00004141"/>
    </source>
</evidence>
<protein>
    <submittedName>
        <fullName evidence="12 13">Uncharacterized protein</fullName>
    </submittedName>
</protein>
<keyword evidence="14" id="KW-1185">Reference proteome</keyword>
<keyword evidence="3 11" id="KW-0894">Sodium channel</keyword>
<feature type="non-terminal residue" evidence="12">
    <location>
        <position position="1"/>
    </location>
</feature>
<evidence type="ECO:0000256" key="5">
    <source>
        <dbReference type="ARBA" id="ARBA00022989"/>
    </source>
</evidence>
<dbReference type="EMBL" id="AMQN01016546">
    <property type="status" value="NOT_ANNOTATED_CDS"/>
    <property type="molecule type" value="Genomic_DNA"/>
</dbReference>
<evidence type="ECO:0000313" key="12">
    <source>
        <dbReference type="EMBL" id="ELU17990.1"/>
    </source>
</evidence>
<evidence type="ECO:0000256" key="3">
    <source>
        <dbReference type="ARBA" id="ARBA00022461"/>
    </source>
</evidence>
<accession>R7VLX0</accession>
<keyword evidence="7 11" id="KW-0406">Ion transport</keyword>
<evidence type="ECO:0000313" key="14">
    <source>
        <dbReference type="Proteomes" id="UP000014760"/>
    </source>
</evidence>
<dbReference type="EMBL" id="KB292179">
    <property type="protein sequence ID" value="ELU17990.1"/>
    <property type="molecule type" value="Genomic_DNA"/>
</dbReference>
<evidence type="ECO:0000256" key="9">
    <source>
        <dbReference type="ARBA" id="ARBA00023201"/>
    </source>
</evidence>
<keyword evidence="10 11" id="KW-0407">Ion channel</keyword>
<sequence length="94" mass="10439">IKVYLGHPEDVPLVNELGFAVSPGTHTLIAMSHERVTFLKPPYGKCGNLALDHFANYTYNQCIVDCHTNTLINKCGCKLSFMPGLSKSLDRILF</sequence>
<dbReference type="OMA" id="MDSDFFT"/>
<dbReference type="HOGENOM" id="CLU_164132_0_0_1"/>
<evidence type="ECO:0000256" key="11">
    <source>
        <dbReference type="RuleBase" id="RU000679"/>
    </source>
</evidence>
<evidence type="ECO:0000256" key="4">
    <source>
        <dbReference type="ARBA" id="ARBA00022692"/>
    </source>
</evidence>
<dbReference type="Gene3D" id="1.10.287.820">
    <property type="entry name" value="Acid-sensing ion channel domain"/>
    <property type="match status" value="1"/>
</dbReference>
<evidence type="ECO:0000256" key="10">
    <source>
        <dbReference type="ARBA" id="ARBA00023303"/>
    </source>
</evidence>
<dbReference type="EnsemblMetazoa" id="CapteT98205">
    <property type="protein sequence ID" value="CapteP98205"/>
    <property type="gene ID" value="CapteG98205"/>
</dbReference>
<keyword evidence="2 11" id="KW-0813">Transport</keyword>
<evidence type="ECO:0000256" key="2">
    <source>
        <dbReference type="ARBA" id="ARBA00022448"/>
    </source>
</evidence>
<comment type="subcellular location">
    <subcellularLocation>
        <location evidence="1">Membrane</location>
        <topology evidence="1">Multi-pass membrane protein</topology>
    </subcellularLocation>
</comment>
<keyword evidence="4 11" id="KW-0812">Transmembrane</keyword>
<reference evidence="13" key="3">
    <citation type="submission" date="2015-06" db="UniProtKB">
        <authorList>
            <consortium name="EnsemblMetazoa"/>
        </authorList>
    </citation>
    <scope>IDENTIFICATION</scope>
</reference>
<dbReference type="PANTHER" id="PTHR11690">
    <property type="entry name" value="AMILORIDE-SENSITIVE SODIUM CHANNEL-RELATED"/>
    <property type="match status" value="1"/>
</dbReference>
<gene>
    <name evidence="12" type="ORF">CAPTEDRAFT_98205</name>
</gene>
<keyword evidence="8" id="KW-0472">Membrane</keyword>
<evidence type="ECO:0000313" key="13">
    <source>
        <dbReference type="EnsemblMetazoa" id="CapteP98205"/>
    </source>
</evidence>
<keyword evidence="9 11" id="KW-0739">Sodium transport</keyword>
<dbReference type="GO" id="GO:0005886">
    <property type="term" value="C:plasma membrane"/>
    <property type="evidence" value="ECO:0007669"/>
    <property type="project" value="TreeGrafter"/>
</dbReference>
<dbReference type="GO" id="GO:0015280">
    <property type="term" value="F:ligand-gated sodium channel activity"/>
    <property type="evidence" value="ECO:0007669"/>
    <property type="project" value="TreeGrafter"/>
</dbReference>